<proteinExistence type="predicted"/>
<protein>
    <recommendedName>
        <fullName evidence="4">Integral membrane protein</fullName>
    </recommendedName>
</protein>
<keyword evidence="1" id="KW-1133">Transmembrane helix</keyword>
<dbReference type="PATRIC" id="fig|616990.3.peg.987"/>
<feature type="transmembrane region" description="Helical" evidence="1">
    <location>
        <begin position="125"/>
        <end position="152"/>
    </location>
</feature>
<dbReference type="RefSeq" id="WP_057877749.1">
    <property type="nucleotide sequence ID" value="NZ_JQCA01000025.1"/>
</dbReference>
<dbReference type="Pfam" id="PF22564">
    <property type="entry name" value="HAAS"/>
    <property type="match status" value="1"/>
</dbReference>
<keyword evidence="3" id="KW-1185">Reference proteome</keyword>
<dbReference type="OrthoDB" id="2242293at2"/>
<sequence length="213" mass="23581">MTDYIRAVEKLLGQLTTAEQQEVVEYYREYLLDAGIDTYQGAVDELGSPRPLARKVLADYSIRMNEKDKADADTSQSRSMVQATKSNVRTVWLIILAMLSAPVTIPILLLIMALFIAFAAALFGLIVAVLAVFLSIVALGVVGLVVGIIMLFQAPWTGIFYLGVGLFFLGASLLGWLILKWVSSWVIGGLSWLAKKIYQRFIPRSRAERGHKL</sequence>
<reference evidence="2 3" key="1">
    <citation type="journal article" date="2015" name="Genome Announc.">
        <title>Expanding the biotechnology potential of lactobacilli through comparative genomics of 213 strains and associated genera.</title>
        <authorList>
            <person name="Sun Z."/>
            <person name="Harris H.M."/>
            <person name="McCann A."/>
            <person name="Guo C."/>
            <person name="Argimon S."/>
            <person name="Zhang W."/>
            <person name="Yang X."/>
            <person name="Jeffery I.B."/>
            <person name="Cooney J.C."/>
            <person name="Kagawa T.F."/>
            <person name="Liu W."/>
            <person name="Song Y."/>
            <person name="Salvetti E."/>
            <person name="Wrobel A."/>
            <person name="Rasinkangas P."/>
            <person name="Parkhill J."/>
            <person name="Rea M.C."/>
            <person name="O'Sullivan O."/>
            <person name="Ritari J."/>
            <person name="Douillard F.P."/>
            <person name="Paul Ross R."/>
            <person name="Yang R."/>
            <person name="Briner A.E."/>
            <person name="Felis G.E."/>
            <person name="de Vos W.M."/>
            <person name="Barrangou R."/>
            <person name="Klaenhammer T.R."/>
            <person name="Caufield P.W."/>
            <person name="Cui Y."/>
            <person name="Zhang H."/>
            <person name="O'Toole P.W."/>
        </authorList>
    </citation>
    <scope>NUCLEOTIDE SEQUENCE [LARGE SCALE GENOMIC DNA]</scope>
    <source>
        <strain evidence="2 3">DSM 22467</strain>
    </source>
</reference>
<keyword evidence="1" id="KW-0472">Membrane</keyword>
<feature type="transmembrane region" description="Helical" evidence="1">
    <location>
        <begin position="90"/>
        <end position="119"/>
    </location>
</feature>
<evidence type="ECO:0000313" key="2">
    <source>
        <dbReference type="EMBL" id="KRO04737.1"/>
    </source>
</evidence>
<dbReference type="EMBL" id="JQCA01000025">
    <property type="protein sequence ID" value="KRO04737.1"/>
    <property type="molecule type" value="Genomic_DNA"/>
</dbReference>
<gene>
    <name evidence="2" type="ORF">IV54_GL000914</name>
</gene>
<dbReference type="Proteomes" id="UP000051906">
    <property type="component" value="Unassembled WGS sequence"/>
</dbReference>
<name>A0A0R2LT20_9LACO</name>
<organism evidence="2 3">
    <name type="scientific">Levilactobacillus paucivorans</name>
    <dbReference type="NCBI Taxonomy" id="616990"/>
    <lineage>
        <taxon>Bacteria</taxon>
        <taxon>Bacillati</taxon>
        <taxon>Bacillota</taxon>
        <taxon>Bacilli</taxon>
        <taxon>Lactobacillales</taxon>
        <taxon>Lactobacillaceae</taxon>
        <taxon>Levilactobacillus</taxon>
    </lineage>
</organism>
<evidence type="ECO:0000313" key="3">
    <source>
        <dbReference type="Proteomes" id="UP000051906"/>
    </source>
</evidence>
<dbReference type="AlphaFoldDB" id="A0A0R2LT20"/>
<evidence type="ECO:0000256" key="1">
    <source>
        <dbReference type="SAM" id="Phobius"/>
    </source>
</evidence>
<keyword evidence="1" id="KW-0812">Transmembrane</keyword>
<accession>A0A0R2LT20</accession>
<comment type="caution">
    <text evidence="2">The sequence shown here is derived from an EMBL/GenBank/DDBJ whole genome shotgun (WGS) entry which is preliminary data.</text>
</comment>
<evidence type="ECO:0008006" key="4">
    <source>
        <dbReference type="Google" id="ProtNLM"/>
    </source>
</evidence>
<dbReference type="STRING" id="616990.IV54_GL000914"/>